<name>A0A7W9AH24_9SPHN</name>
<keyword evidence="4 11" id="KW-0808">Transferase</keyword>
<dbReference type="Pfam" id="PF13581">
    <property type="entry name" value="HATPase_c_2"/>
    <property type="match status" value="1"/>
</dbReference>
<dbReference type="GO" id="GO:0004673">
    <property type="term" value="F:protein histidine kinase activity"/>
    <property type="evidence" value="ECO:0007669"/>
    <property type="project" value="UniProtKB-EC"/>
</dbReference>
<dbReference type="InterPro" id="IPR013656">
    <property type="entry name" value="PAS_4"/>
</dbReference>
<dbReference type="AlphaFoldDB" id="A0A7W9AH24"/>
<evidence type="ECO:0000256" key="4">
    <source>
        <dbReference type="ARBA" id="ARBA00022679"/>
    </source>
</evidence>
<evidence type="ECO:0000256" key="7">
    <source>
        <dbReference type="ARBA" id="ARBA00022840"/>
    </source>
</evidence>
<evidence type="ECO:0000313" key="11">
    <source>
        <dbReference type="EMBL" id="MBB5685438.1"/>
    </source>
</evidence>
<keyword evidence="11" id="KW-0489">Methyltransferase</keyword>
<evidence type="ECO:0000256" key="1">
    <source>
        <dbReference type="ARBA" id="ARBA00000085"/>
    </source>
</evidence>
<dbReference type="EMBL" id="JACIJC010000002">
    <property type="protein sequence ID" value="MBB5685438.1"/>
    <property type="molecule type" value="Genomic_DNA"/>
</dbReference>
<dbReference type="Pfam" id="PF08448">
    <property type="entry name" value="PAS_4"/>
    <property type="match status" value="1"/>
</dbReference>
<keyword evidence="6" id="KW-0418">Kinase</keyword>
<proteinExistence type="predicted"/>
<dbReference type="SUPFAM" id="SSF55874">
    <property type="entry name" value="ATPase domain of HSP90 chaperone/DNA topoisomerase II/histidine kinase"/>
    <property type="match status" value="1"/>
</dbReference>
<feature type="domain" description="PAS" evidence="9">
    <location>
        <begin position="12"/>
        <end position="79"/>
    </location>
</feature>
<dbReference type="PANTHER" id="PTHR41523">
    <property type="entry name" value="TWO-COMPONENT SYSTEM SENSOR PROTEIN"/>
    <property type="match status" value="1"/>
</dbReference>
<feature type="coiled-coil region" evidence="8">
    <location>
        <begin position="128"/>
        <end position="159"/>
    </location>
</feature>
<comment type="caution">
    <text evidence="11">The sequence shown here is derived from an EMBL/GenBank/DDBJ whole genome shotgun (WGS) entry which is preliminary data.</text>
</comment>
<accession>A0A7W9AH24</accession>
<keyword evidence="3" id="KW-0597">Phosphoprotein</keyword>
<dbReference type="PANTHER" id="PTHR41523:SF8">
    <property type="entry name" value="ETHYLENE RESPONSE SENSOR PROTEIN"/>
    <property type="match status" value="1"/>
</dbReference>
<evidence type="ECO:0000256" key="5">
    <source>
        <dbReference type="ARBA" id="ARBA00022741"/>
    </source>
</evidence>
<dbReference type="Gene3D" id="3.30.450.20">
    <property type="entry name" value="PAS domain"/>
    <property type="match status" value="1"/>
</dbReference>
<dbReference type="InterPro" id="IPR011495">
    <property type="entry name" value="Sig_transdc_His_kin_sub2_dim/P"/>
</dbReference>
<dbReference type="GO" id="GO:0008168">
    <property type="term" value="F:methyltransferase activity"/>
    <property type="evidence" value="ECO:0007669"/>
    <property type="project" value="UniProtKB-KW"/>
</dbReference>
<evidence type="ECO:0000313" key="12">
    <source>
        <dbReference type="Proteomes" id="UP000549617"/>
    </source>
</evidence>
<dbReference type="RefSeq" id="WP_184016775.1">
    <property type="nucleotide sequence ID" value="NZ_JACIJC010000002.1"/>
</dbReference>
<evidence type="ECO:0000259" key="10">
    <source>
        <dbReference type="SMART" id="SM00387"/>
    </source>
</evidence>
<sequence>MIPARTLEEAQILAQAIVNTIPEPFLVLDERFRVLTASRSFCETFKVTPDETEGNLLYALGDGQWDIPALRTLLETIIPDRVAMDGFEVKHDFPGVGWRNMLLNARKVIYQESANITILLAFRDVTATRAIEQEKAALLQQAEELVRQKQVLLQEMQHRVANSLQIIASILLLKARAVSSEETRFHLQDAHQRVMSVAAVQQYLHATDGVDQIDVGAYFEKLCAGLASSMIGDVQPIMIDVMAEKGMVDSSEAVSLGLIVTELVINAIKYAFPQSKPGAKILVTYEIDESDWKLVVSDNGIGKGDSDIGAKDGGLGTTIIKALAKQLSASVEMSAGNDGLTVSITRATFTSRMPKAA</sequence>
<dbReference type="SMART" id="SM00091">
    <property type="entry name" value="PAS"/>
    <property type="match status" value="1"/>
</dbReference>
<feature type="domain" description="Histidine kinase/HSP90-like ATPase" evidence="10">
    <location>
        <begin position="251"/>
        <end position="357"/>
    </location>
</feature>
<dbReference type="InterPro" id="IPR035965">
    <property type="entry name" value="PAS-like_dom_sf"/>
</dbReference>
<keyword evidence="7" id="KW-0067">ATP-binding</keyword>
<evidence type="ECO:0000256" key="8">
    <source>
        <dbReference type="SAM" id="Coils"/>
    </source>
</evidence>
<dbReference type="Proteomes" id="UP000549617">
    <property type="component" value="Unassembled WGS sequence"/>
</dbReference>
<dbReference type="InterPro" id="IPR036890">
    <property type="entry name" value="HATPase_C_sf"/>
</dbReference>
<comment type="catalytic activity">
    <reaction evidence="1">
        <text>ATP + protein L-histidine = ADP + protein N-phospho-L-histidine.</text>
        <dbReference type="EC" id="2.7.13.3"/>
    </reaction>
</comment>
<dbReference type="GO" id="GO:0032259">
    <property type="term" value="P:methylation"/>
    <property type="evidence" value="ECO:0007669"/>
    <property type="project" value="UniProtKB-KW"/>
</dbReference>
<keyword evidence="5" id="KW-0547">Nucleotide-binding</keyword>
<organism evidence="11 12">
    <name type="scientific">Sphingobium boeckii</name>
    <dbReference type="NCBI Taxonomy" id="1082345"/>
    <lineage>
        <taxon>Bacteria</taxon>
        <taxon>Pseudomonadati</taxon>
        <taxon>Pseudomonadota</taxon>
        <taxon>Alphaproteobacteria</taxon>
        <taxon>Sphingomonadales</taxon>
        <taxon>Sphingomonadaceae</taxon>
        <taxon>Sphingobium</taxon>
    </lineage>
</organism>
<evidence type="ECO:0000256" key="3">
    <source>
        <dbReference type="ARBA" id="ARBA00022553"/>
    </source>
</evidence>
<dbReference type="Gene3D" id="3.30.565.10">
    <property type="entry name" value="Histidine kinase-like ATPase, C-terminal domain"/>
    <property type="match status" value="1"/>
</dbReference>
<dbReference type="SMART" id="SM00387">
    <property type="entry name" value="HATPase_c"/>
    <property type="match status" value="1"/>
</dbReference>
<dbReference type="SUPFAM" id="SSF55785">
    <property type="entry name" value="PYP-like sensor domain (PAS domain)"/>
    <property type="match status" value="1"/>
</dbReference>
<evidence type="ECO:0000259" key="9">
    <source>
        <dbReference type="SMART" id="SM00091"/>
    </source>
</evidence>
<keyword evidence="8" id="KW-0175">Coiled coil</keyword>
<dbReference type="InterPro" id="IPR000014">
    <property type="entry name" value="PAS"/>
</dbReference>
<dbReference type="EC" id="2.7.13.3" evidence="2"/>
<dbReference type="Pfam" id="PF07568">
    <property type="entry name" value="HisKA_2"/>
    <property type="match status" value="1"/>
</dbReference>
<protein>
    <recommendedName>
        <fullName evidence="2">histidine kinase</fullName>
        <ecNumber evidence="2">2.7.13.3</ecNumber>
    </recommendedName>
</protein>
<gene>
    <name evidence="11" type="ORF">FHS49_001446</name>
</gene>
<dbReference type="GO" id="GO:0005524">
    <property type="term" value="F:ATP binding"/>
    <property type="evidence" value="ECO:0007669"/>
    <property type="project" value="UniProtKB-KW"/>
</dbReference>
<evidence type="ECO:0000256" key="6">
    <source>
        <dbReference type="ARBA" id="ARBA00022777"/>
    </source>
</evidence>
<keyword evidence="12" id="KW-1185">Reference proteome</keyword>
<evidence type="ECO:0000256" key="2">
    <source>
        <dbReference type="ARBA" id="ARBA00012438"/>
    </source>
</evidence>
<reference evidence="11 12" key="1">
    <citation type="submission" date="2020-08" db="EMBL/GenBank/DDBJ databases">
        <title>Genomic Encyclopedia of Type Strains, Phase IV (KMG-IV): sequencing the most valuable type-strain genomes for metagenomic binning, comparative biology and taxonomic classification.</title>
        <authorList>
            <person name="Goeker M."/>
        </authorList>
    </citation>
    <scope>NUCLEOTIDE SEQUENCE [LARGE SCALE GENOMIC DNA]</scope>
    <source>
        <strain evidence="11 12">DSM 25079</strain>
    </source>
</reference>
<dbReference type="InterPro" id="IPR003594">
    <property type="entry name" value="HATPase_dom"/>
</dbReference>
<dbReference type="CDD" id="cd00130">
    <property type="entry name" value="PAS"/>
    <property type="match status" value="1"/>
</dbReference>